<dbReference type="Pfam" id="PF10099">
    <property type="entry name" value="RskA_C"/>
    <property type="match status" value="1"/>
</dbReference>
<dbReference type="PANTHER" id="PTHR37461:SF1">
    <property type="entry name" value="ANTI-SIGMA-K FACTOR RSKA"/>
    <property type="match status" value="1"/>
</dbReference>
<proteinExistence type="predicted"/>
<feature type="domain" description="Anti-sigma K factor RskA C-terminal" evidence="3">
    <location>
        <begin position="128"/>
        <end position="249"/>
    </location>
</feature>
<keyword evidence="2" id="KW-0812">Transmembrane</keyword>
<evidence type="ECO:0000256" key="1">
    <source>
        <dbReference type="SAM" id="Coils"/>
    </source>
</evidence>
<dbReference type="PANTHER" id="PTHR37461">
    <property type="entry name" value="ANTI-SIGMA-K FACTOR RSKA"/>
    <property type="match status" value="1"/>
</dbReference>
<keyword evidence="5" id="KW-1185">Reference proteome</keyword>
<organism evidence="4 5">
    <name type="scientific">Mesonia sediminis</name>
    <dbReference type="NCBI Taxonomy" id="1703946"/>
    <lineage>
        <taxon>Bacteria</taxon>
        <taxon>Pseudomonadati</taxon>
        <taxon>Bacteroidota</taxon>
        <taxon>Flavobacteriia</taxon>
        <taxon>Flavobacteriales</taxon>
        <taxon>Flavobacteriaceae</taxon>
        <taxon>Mesonia</taxon>
    </lineage>
</organism>
<feature type="transmembrane region" description="Helical" evidence="2">
    <location>
        <begin position="82"/>
        <end position="107"/>
    </location>
</feature>
<gene>
    <name evidence="4" type="ORF">ACFSQ0_05515</name>
</gene>
<evidence type="ECO:0000259" key="3">
    <source>
        <dbReference type="Pfam" id="PF10099"/>
    </source>
</evidence>
<dbReference type="InterPro" id="IPR018764">
    <property type="entry name" value="RskA_C"/>
</dbReference>
<keyword evidence="2" id="KW-0472">Membrane</keyword>
<comment type="caution">
    <text evidence="4">The sequence shown here is derived from an EMBL/GenBank/DDBJ whole genome shotgun (WGS) entry which is preliminary data.</text>
</comment>
<dbReference type="InterPro" id="IPR051474">
    <property type="entry name" value="Anti-sigma-K/W_factor"/>
</dbReference>
<feature type="coiled-coil region" evidence="1">
    <location>
        <begin position="109"/>
        <end position="143"/>
    </location>
</feature>
<keyword evidence="2" id="KW-1133">Transmembrane helix</keyword>
<name>A0ABW5SDI2_9FLAO</name>
<dbReference type="EMBL" id="JBHULZ010000023">
    <property type="protein sequence ID" value="MFD2697440.1"/>
    <property type="molecule type" value="Genomic_DNA"/>
</dbReference>
<reference evidence="5" key="1">
    <citation type="journal article" date="2019" name="Int. J. Syst. Evol. Microbiol.">
        <title>The Global Catalogue of Microorganisms (GCM) 10K type strain sequencing project: providing services to taxonomists for standard genome sequencing and annotation.</title>
        <authorList>
            <consortium name="The Broad Institute Genomics Platform"/>
            <consortium name="The Broad Institute Genome Sequencing Center for Infectious Disease"/>
            <person name="Wu L."/>
            <person name="Ma J."/>
        </authorList>
    </citation>
    <scope>NUCLEOTIDE SEQUENCE [LARGE SCALE GENOMIC DNA]</scope>
    <source>
        <strain evidence="5">KCTC 42255</strain>
    </source>
</reference>
<dbReference type="Proteomes" id="UP001597357">
    <property type="component" value="Unassembled WGS sequence"/>
</dbReference>
<protein>
    <submittedName>
        <fullName evidence="4">Anti-sigma factor domain-containing protein</fullName>
    </submittedName>
</protein>
<accession>A0ABW5SDI2</accession>
<evidence type="ECO:0000313" key="5">
    <source>
        <dbReference type="Proteomes" id="UP001597357"/>
    </source>
</evidence>
<sequence>MKIKEYIESGILELYVYGALEEAESKEVKKKIDLHPELQAEVEAIELALHRLASGTASYLPATNYAKIKAQLFKNNQPKSKIIRLIPIIGYAAGLSLFVTLSGIFYVENQSVKQELKQIVNSKERIELENERLVSLEQEYQSKIDFLTDKNTKAILLPGQGNYQESFAQAFLNTSDNKVVIDLKGLPEAPKGMVYQLWSLELNPLTPTSLALLEPPTGNNFVSININPNLTTEAFGITLEPAGGSATPTLERLYTLGKV</sequence>
<evidence type="ECO:0000313" key="4">
    <source>
        <dbReference type="EMBL" id="MFD2697440.1"/>
    </source>
</evidence>
<keyword evidence="1" id="KW-0175">Coiled coil</keyword>
<evidence type="ECO:0000256" key="2">
    <source>
        <dbReference type="SAM" id="Phobius"/>
    </source>
</evidence>
<dbReference type="RefSeq" id="WP_379045291.1">
    <property type="nucleotide sequence ID" value="NZ_JBHULZ010000023.1"/>
</dbReference>